<evidence type="ECO:0000256" key="1">
    <source>
        <dbReference type="SAM" id="MobiDB-lite"/>
    </source>
</evidence>
<accession>A0A0V0QE06</accession>
<protein>
    <submittedName>
        <fullName evidence="2">Uncharacterized protein</fullName>
    </submittedName>
</protein>
<keyword evidence="3" id="KW-1185">Reference proteome</keyword>
<dbReference type="Proteomes" id="UP000054937">
    <property type="component" value="Unassembled WGS sequence"/>
</dbReference>
<evidence type="ECO:0000313" key="2">
    <source>
        <dbReference type="EMBL" id="KRX00429.1"/>
    </source>
</evidence>
<comment type="caution">
    <text evidence="2">The sequence shown here is derived from an EMBL/GenBank/DDBJ whole genome shotgun (WGS) entry which is preliminary data.</text>
</comment>
<name>A0A0V0QE06_PSEPJ</name>
<organism evidence="2 3">
    <name type="scientific">Pseudocohnilembus persalinus</name>
    <name type="common">Ciliate</name>
    <dbReference type="NCBI Taxonomy" id="266149"/>
    <lineage>
        <taxon>Eukaryota</taxon>
        <taxon>Sar</taxon>
        <taxon>Alveolata</taxon>
        <taxon>Ciliophora</taxon>
        <taxon>Intramacronucleata</taxon>
        <taxon>Oligohymenophorea</taxon>
        <taxon>Scuticociliatia</taxon>
        <taxon>Philasterida</taxon>
        <taxon>Pseudocohnilembidae</taxon>
        <taxon>Pseudocohnilembus</taxon>
    </lineage>
</organism>
<gene>
    <name evidence="2" type="ORF">PPERSA_05606</name>
</gene>
<reference evidence="2 3" key="1">
    <citation type="journal article" date="2015" name="Sci. Rep.">
        <title>Genome of the facultative scuticociliatosis pathogen Pseudocohnilembus persalinus provides insight into its virulence through horizontal gene transfer.</title>
        <authorList>
            <person name="Xiong J."/>
            <person name="Wang G."/>
            <person name="Cheng J."/>
            <person name="Tian M."/>
            <person name="Pan X."/>
            <person name="Warren A."/>
            <person name="Jiang C."/>
            <person name="Yuan D."/>
            <person name="Miao W."/>
        </authorList>
    </citation>
    <scope>NUCLEOTIDE SEQUENCE [LARGE SCALE GENOMIC DNA]</scope>
    <source>
        <strain evidence="2">36N120E</strain>
    </source>
</reference>
<evidence type="ECO:0000313" key="3">
    <source>
        <dbReference type="Proteomes" id="UP000054937"/>
    </source>
</evidence>
<dbReference type="InParanoid" id="A0A0V0QE06"/>
<dbReference type="EMBL" id="LDAU01000191">
    <property type="protein sequence ID" value="KRX00429.1"/>
    <property type="molecule type" value="Genomic_DNA"/>
</dbReference>
<feature type="region of interest" description="Disordered" evidence="1">
    <location>
        <begin position="20"/>
        <end position="60"/>
    </location>
</feature>
<proteinExistence type="predicted"/>
<dbReference type="AlphaFoldDB" id="A0A0V0QE06"/>
<sequence length="405" mass="47366">MGCNLGKCQVQIKSTINRTPCSETNHSTPGMYSKKSSFQKGEKQTNCGADSLGQTDNTSKKQTYQFPQLNLNENDQEQQYELQQQQQQQQKLKRKYKSENDFLDNNDKNVKKTINNNNLSDQIVIQSSTNSQKGYQQQNNILISDFQVETEKNSVNFENEDQESLEKQKINKNLEKLQKMNLNENISQESNMKIGQEYENGKIQINQTSSGINKVFSYIKDQNEKLDKVINLKQLQQKEESGIVKRKSSNYSQLTCVSNQLERHQKLNKKKSQFSHIKKISEEDQILQEQLEVYNKKKQEIKIDSRICADIVQEQQLSEVTEIMPKYIVSEVYINKRKEMKKKMNDFAVPILDEDTSMSYLMVKRNLHIKMLMVKFYKQQAELNNFQSENLAQNISEKLIQIYNV</sequence>